<dbReference type="Proteomes" id="UP000071778">
    <property type="component" value="Chromosome"/>
</dbReference>
<accession>A0A127PR95</accession>
<dbReference type="RefSeq" id="WP_061533508.1">
    <property type="nucleotide sequence ID" value="NZ_CP013233.1"/>
</dbReference>
<gene>
    <name evidence="3" type="primary">cpaB</name>
    <name evidence="3" type="ORF">CAter282_2426</name>
</gene>
<evidence type="ECO:0000313" key="3">
    <source>
        <dbReference type="EMBL" id="AMP10172.1"/>
    </source>
</evidence>
<dbReference type="OrthoDB" id="2037472at2"/>
<evidence type="ECO:0000313" key="4">
    <source>
        <dbReference type="Proteomes" id="UP000071778"/>
    </source>
</evidence>
<organism evidence="3 4">
    <name type="scientific">Collimonas arenae</name>
    <dbReference type="NCBI Taxonomy" id="279058"/>
    <lineage>
        <taxon>Bacteria</taxon>
        <taxon>Pseudomonadati</taxon>
        <taxon>Pseudomonadota</taxon>
        <taxon>Betaproteobacteria</taxon>
        <taxon>Burkholderiales</taxon>
        <taxon>Oxalobacteraceae</taxon>
        <taxon>Collimonas</taxon>
    </lineage>
</organism>
<evidence type="ECO:0000256" key="1">
    <source>
        <dbReference type="SAM" id="Phobius"/>
    </source>
</evidence>
<name>A0A127PR95_9BURK</name>
<dbReference type="InterPro" id="IPR017592">
    <property type="entry name" value="Pilus_assmbl_Flp-typ_CpaB"/>
</dbReference>
<dbReference type="Pfam" id="PF08666">
    <property type="entry name" value="SAF"/>
    <property type="match status" value="1"/>
</dbReference>
<dbReference type="EMBL" id="CP013235">
    <property type="protein sequence ID" value="AMP10172.1"/>
    <property type="molecule type" value="Genomic_DNA"/>
</dbReference>
<keyword evidence="1" id="KW-1133">Transmembrane helix</keyword>
<feature type="transmembrane region" description="Helical" evidence="1">
    <location>
        <begin position="15"/>
        <end position="36"/>
    </location>
</feature>
<keyword evidence="4" id="KW-1185">Reference proteome</keyword>
<dbReference type="AlphaFoldDB" id="A0A127PR95"/>
<dbReference type="NCBIfam" id="TIGR03177">
    <property type="entry name" value="pilus_cpaB"/>
    <property type="match status" value="1"/>
</dbReference>
<dbReference type="InterPro" id="IPR013974">
    <property type="entry name" value="SAF"/>
</dbReference>
<sequence>MKLKRLIDLQKIKKAAPLIIIVLVAAFAVFLANNYLRTRSSEIEKSLNDEASKIRTTVTVPRVDLNPGDVLNMEQVAARNVPKEYMNFDVIAPEQIDAYIGKKLIRPVRKGTPLLESYFLLYESVPFSKSIDPGSRAITIPVDEINSFSGLLRAGDHIDLFYMMKRPLEAGAGAAPGQEDTMLAPLLTNVEVRATGQTTVREVEAADRAREVGAGTRRADTRTMYSTVTIAVPAADAQRVILIQTGARIVAVLRRPDEEGNAEKKIFLSDVVDPDGKRRLKMPTGPQVDYIIGGRFKTGEYVGGDEDPGKKIEALKRFLGSMAGNQ</sequence>
<protein>
    <submittedName>
        <fullName evidence="3">Flp pilus assembly protein CpaB</fullName>
    </submittedName>
</protein>
<dbReference type="Pfam" id="PF16976">
    <property type="entry name" value="RcpC"/>
    <property type="match status" value="1"/>
</dbReference>
<dbReference type="InterPro" id="IPR031571">
    <property type="entry name" value="RcpC_dom"/>
</dbReference>
<proteinExistence type="predicted"/>
<keyword evidence="1" id="KW-0472">Membrane</keyword>
<dbReference type="SMART" id="SM00858">
    <property type="entry name" value="SAF"/>
    <property type="match status" value="1"/>
</dbReference>
<feature type="domain" description="SAF" evidence="2">
    <location>
        <begin position="56"/>
        <end position="120"/>
    </location>
</feature>
<dbReference type="PATRIC" id="fig|279058.17.peg.2649"/>
<reference evidence="3 4" key="1">
    <citation type="submission" date="2015-11" db="EMBL/GenBank/DDBJ databases">
        <title>Exploring the genomic traits of fungus-feeding bacterial genus Collimonas.</title>
        <authorList>
            <person name="Song C."/>
            <person name="Schmidt R."/>
            <person name="de Jager V."/>
            <person name="Krzyzanowska D."/>
            <person name="Jongedijk E."/>
            <person name="Cankar K."/>
            <person name="Beekwilder J."/>
            <person name="van Veen A."/>
            <person name="de Boer W."/>
            <person name="van Veen J.A."/>
            <person name="Garbeva P."/>
        </authorList>
    </citation>
    <scope>NUCLEOTIDE SEQUENCE [LARGE SCALE GENOMIC DNA]</scope>
    <source>
        <strain evidence="3 4">Ter282</strain>
    </source>
</reference>
<evidence type="ECO:0000259" key="2">
    <source>
        <dbReference type="SMART" id="SM00858"/>
    </source>
</evidence>
<keyword evidence="1" id="KW-0812">Transmembrane</keyword>
<dbReference type="CDD" id="cd11614">
    <property type="entry name" value="SAF_CpaB_FlgA_like"/>
    <property type="match status" value="1"/>
</dbReference>